<evidence type="ECO:0000313" key="3">
    <source>
        <dbReference type="EMBL" id="CZF81953.1"/>
    </source>
</evidence>
<feature type="transmembrane region" description="Helical" evidence="2">
    <location>
        <begin position="26"/>
        <end position="43"/>
    </location>
</feature>
<keyword evidence="2" id="KW-1133">Transmembrane helix</keyword>
<dbReference type="STRING" id="1796497.GCE9029_02928"/>
<evidence type="ECO:0000256" key="2">
    <source>
        <dbReference type="SAM" id="Phobius"/>
    </source>
</evidence>
<name>A0A128F595_9GAMM</name>
<keyword evidence="2" id="KW-0812">Transmembrane</keyword>
<dbReference type="AlphaFoldDB" id="A0A128F595"/>
<proteinExistence type="predicted"/>
<gene>
    <name evidence="3" type="ORF">GCE9029_02928</name>
</gene>
<organism evidence="3 4">
    <name type="scientific">Grimontia celer</name>
    <dbReference type="NCBI Taxonomy" id="1796497"/>
    <lineage>
        <taxon>Bacteria</taxon>
        <taxon>Pseudomonadati</taxon>
        <taxon>Pseudomonadota</taxon>
        <taxon>Gammaproteobacteria</taxon>
        <taxon>Vibrionales</taxon>
        <taxon>Vibrionaceae</taxon>
        <taxon>Grimontia</taxon>
    </lineage>
</organism>
<keyword evidence="2" id="KW-0472">Membrane</keyword>
<dbReference type="EMBL" id="FIZX01000002">
    <property type="protein sequence ID" value="CZF81953.1"/>
    <property type="molecule type" value="Genomic_DNA"/>
</dbReference>
<sequence length="77" mass="8406">MTLLIVFLSGIGILFCAISGFLMPWSVVVFFVAFATALFIYITDPNRPRDDSPKSRYSSDRNDSGGDFGGDFGGGDW</sequence>
<reference evidence="4" key="1">
    <citation type="submission" date="2016-02" db="EMBL/GenBank/DDBJ databases">
        <authorList>
            <person name="Rodrigo-Torres Lidia"/>
            <person name="Arahal R.David."/>
        </authorList>
    </citation>
    <scope>NUCLEOTIDE SEQUENCE [LARGE SCALE GENOMIC DNA]</scope>
    <source>
        <strain evidence="4">CECT 9029</strain>
    </source>
</reference>
<keyword evidence="4" id="KW-1185">Reference proteome</keyword>
<protein>
    <submittedName>
        <fullName evidence="3">Uncharacterized protein</fullName>
    </submittedName>
</protein>
<evidence type="ECO:0000313" key="4">
    <source>
        <dbReference type="Proteomes" id="UP000071641"/>
    </source>
</evidence>
<dbReference type="Proteomes" id="UP000071641">
    <property type="component" value="Unassembled WGS sequence"/>
</dbReference>
<feature type="region of interest" description="Disordered" evidence="1">
    <location>
        <begin position="44"/>
        <end position="77"/>
    </location>
</feature>
<feature type="compositionally biased region" description="Basic and acidic residues" evidence="1">
    <location>
        <begin position="46"/>
        <end position="64"/>
    </location>
</feature>
<feature type="compositionally biased region" description="Gly residues" evidence="1">
    <location>
        <begin position="66"/>
        <end position="77"/>
    </location>
</feature>
<evidence type="ECO:0000256" key="1">
    <source>
        <dbReference type="SAM" id="MobiDB-lite"/>
    </source>
</evidence>
<accession>A0A128F595</accession>